<organism evidence="11 12">
    <name type="scientific">Lachnospira eligens</name>
    <dbReference type="NCBI Taxonomy" id="39485"/>
    <lineage>
        <taxon>Bacteria</taxon>
        <taxon>Bacillati</taxon>
        <taxon>Bacillota</taxon>
        <taxon>Clostridia</taxon>
        <taxon>Lachnospirales</taxon>
        <taxon>Lachnospiraceae</taxon>
        <taxon>Lachnospira</taxon>
    </lineage>
</organism>
<comment type="similarity">
    <text evidence="8">Belongs to the glycosyl hydrolase 5 (cellulase A) family.</text>
</comment>
<keyword evidence="4 8" id="KW-0136">Cellulose degradation</keyword>
<dbReference type="InterPro" id="IPR001547">
    <property type="entry name" value="Glyco_hydro_5"/>
</dbReference>
<feature type="compositionally biased region" description="Polar residues" evidence="9">
    <location>
        <begin position="38"/>
        <end position="54"/>
    </location>
</feature>
<comment type="catalytic activity">
    <reaction evidence="1 8">
        <text>Endohydrolysis of (1-&gt;4)-beta-D-glucosidic linkages in cellulose, lichenin and cereal beta-D-glucans.</text>
        <dbReference type="EC" id="3.2.1.4"/>
    </reaction>
</comment>
<dbReference type="InterPro" id="IPR017853">
    <property type="entry name" value="GH"/>
</dbReference>
<evidence type="ECO:0000256" key="8">
    <source>
        <dbReference type="RuleBase" id="RU361153"/>
    </source>
</evidence>
<evidence type="ECO:0000256" key="4">
    <source>
        <dbReference type="ARBA" id="ARBA00023001"/>
    </source>
</evidence>
<feature type="compositionally biased region" description="Low complexity" evidence="9">
    <location>
        <begin position="218"/>
        <end position="235"/>
    </location>
</feature>
<proteinExistence type="inferred from homology"/>
<dbReference type="EMBL" id="CZBV01000008">
    <property type="protein sequence ID" value="CUQ90124.1"/>
    <property type="molecule type" value="Genomic_DNA"/>
</dbReference>
<dbReference type="PROSITE" id="PS00659">
    <property type="entry name" value="GLYCOSYL_HYDROL_F5"/>
    <property type="match status" value="1"/>
</dbReference>
<keyword evidence="2" id="KW-0732">Signal</keyword>
<dbReference type="Gene3D" id="2.60.40.290">
    <property type="match status" value="1"/>
</dbReference>
<dbReference type="Pfam" id="PF00150">
    <property type="entry name" value="Cellulase"/>
    <property type="match status" value="1"/>
</dbReference>
<evidence type="ECO:0000256" key="9">
    <source>
        <dbReference type="SAM" id="MobiDB-lite"/>
    </source>
</evidence>
<dbReference type="InterPro" id="IPR018087">
    <property type="entry name" value="Glyco_hydro_5_CS"/>
</dbReference>
<keyword evidence="6 8" id="KW-0326">Glycosidase</keyword>
<sequence>MMNKKKLCIIIVIAIIVTGLAVTFAVLSKSGKHKENVNAKSTVNNEKQTGSVTETAKEDAGEQVQTSVTMQFKQSNSWEGNGRFYAQYDLVIDNKETAKISDWTFKLNTISGITLEQSWNCTVDTSDSEWRVVPVDYNKIIESQAQMNSVGFIISSASKEGLTKYTLDFKLESGVEIVLANDGKAYKAGEEIADSSEESTAAQPEDTKPSDGNTAQPGGSDSGNDSGNNSDTGSNAGIVTTVPTGRLQVSGTKLTDESGNIIQLRGVSTHGISWFPDYVNYDAFATLRDDWGANVVRIAMYPEEYNGYLSGGDKDSLKQIIDNGVNYATELGMYVIIDWHVLNYAPSRHTQEACDFFAEMASKYSGHDNVIYEICNEPVGADWNSDIKPYAETVIGTIRQFDDHSLILVGTNTWSQDVDSVVGNTLDDGNVMYVAHFYAGTHKENIRNKISTALNAGVPVFISECSICDASGNGGIDYASANEWLDFMNSNQLSFIAWSLSNKAETSALISSGCSAKSGWSDGDLSETGRWFKSAISGR</sequence>
<dbReference type="Gene3D" id="3.20.20.80">
    <property type="entry name" value="Glycosidases"/>
    <property type="match status" value="1"/>
</dbReference>
<feature type="domain" description="CBM2" evidence="10">
    <location>
        <begin position="68"/>
        <end position="158"/>
    </location>
</feature>
<dbReference type="RefSeq" id="WP_055287984.1">
    <property type="nucleotide sequence ID" value="NZ_CABIXW010000008.1"/>
</dbReference>
<dbReference type="PANTHER" id="PTHR34142:SF1">
    <property type="entry name" value="GLYCOSIDE HYDROLASE FAMILY 5 DOMAIN-CONTAINING PROTEIN"/>
    <property type="match status" value="1"/>
</dbReference>
<keyword evidence="5 8" id="KW-0119">Carbohydrate metabolism</keyword>
<name>A0A174ZSC2_9FIRM</name>
<evidence type="ECO:0000256" key="2">
    <source>
        <dbReference type="ARBA" id="ARBA00022729"/>
    </source>
</evidence>
<keyword evidence="3 8" id="KW-0378">Hydrolase</keyword>
<dbReference type="AlphaFoldDB" id="A0A174ZSC2"/>
<dbReference type="InterPro" id="IPR008965">
    <property type="entry name" value="CBM2/CBM3_carb-bd_dom_sf"/>
</dbReference>
<dbReference type="SUPFAM" id="SSF49384">
    <property type="entry name" value="Carbohydrate-binding domain"/>
    <property type="match status" value="1"/>
</dbReference>
<evidence type="ECO:0000259" key="10">
    <source>
        <dbReference type="SMART" id="SM00637"/>
    </source>
</evidence>
<dbReference type="InterPro" id="IPR001919">
    <property type="entry name" value="CBD2"/>
</dbReference>
<dbReference type="InterPro" id="IPR012291">
    <property type="entry name" value="CBM2_carb-bd_dom_sf"/>
</dbReference>
<evidence type="ECO:0000256" key="6">
    <source>
        <dbReference type="ARBA" id="ARBA00023295"/>
    </source>
</evidence>
<feature type="region of interest" description="Disordered" evidence="9">
    <location>
        <begin position="36"/>
        <end position="60"/>
    </location>
</feature>
<gene>
    <name evidence="11" type="primary">eglS</name>
    <name evidence="11" type="ORF">ERS852492_02602</name>
</gene>
<dbReference type="Proteomes" id="UP000095780">
    <property type="component" value="Unassembled WGS sequence"/>
</dbReference>
<dbReference type="GO" id="GO:0030247">
    <property type="term" value="F:polysaccharide binding"/>
    <property type="evidence" value="ECO:0007669"/>
    <property type="project" value="InterPro"/>
</dbReference>
<accession>A0A174ZSC2</accession>
<evidence type="ECO:0000313" key="12">
    <source>
        <dbReference type="Proteomes" id="UP000095780"/>
    </source>
</evidence>
<evidence type="ECO:0000313" key="11">
    <source>
        <dbReference type="EMBL" id="CUQ90124.1"/>
    </source>
</evidence>
<dbReference type="Pfam" id="PF00553">
    <property type="entry name" value="CBM_2"/>
    <property type="match status" value="1"/>
</dbReference>
<dbReference type="SMART" id="SM00637">
    <property type="entry name" value="CBD_II"/>
    <property type="match status" value="1"/>
</dbReference>
<evidence type="ECO:0000256" key="5">
    <source>
        <dbReference type="ARBA" id="ARBA00023277"/>
    </source>
</evidence>
<protein>
    <recommendedName>
        <fullName evidence="8">Endoglucanase</fullName>
        <ecNumber evidence="8">3.2.1.4</ecNumber>
    </recommendedName>
</protein>
<reference evidence="11 12" key="1">
    <citation type="submission" date="2015-09" db="EMBL/GenBank/DDBJ databases">
        <authorList>
            <consortium name="Pathogen Informatics"/>
        </authorList>
    </citation>
    <scope>NUCLEOTIDE SEQUENCE [LARGE SCALE GENOMIC DNA]</scope>
    <source>
        <strain evidence="11 12">2789STDY5834878</strain>
    </source>
</reference>
<keyword evidence="7 8" id="KW-0624">Polysaccharide degradation</keyword>
<dbReference type="SUPFAM" id="SSF51445">
    <property type="entry name" value="(Trans)glycosidases"/>
    <property type="match status" value="1"/>
</dbReference>
<feature type="region of interest" description="Disordered" evidence="9">
    <location>
        <begin position="190"/>
        <end position="242"/>
    </location>
</feature>
<evidence type="ECO:0000256" key="1">
    <source>
        <dbReference type="ARBA" id="ARBA00000966"/>
    </source>
</evidence>
<evidence type="ECO:0000256" key="3">
    <source>
        <dbReference type="ARBA" id="ARBA00022801"/>
    </source>
</evidence>
<dbReference type="PANTHER" id="PTHR34142">
    <property type="entry name" value="ENDO-BETA-1,4-GLUCANASE A"/>
    <property type="match status" value="1"/>
</dbReference>
<dbReference type="GO" id="GO:0030245">
    <property type="term" value="P:cellulose catabolic process"/>
    <property type="evidence" value="ECO:0007669"/>
    <property type="project" value="UniProtKB-KW"/>
</dbReference>
<dbReference type="GO" id="GO:0008810">
    <property type="term" value="F:cellulase activity"/>
    <property type="evidence" value="ECO:0007669"/>
    <property type="project" value="UniProtKB-EC"/>
</dbReference>
<dbReference type="EC" id="3.2.1.4" evidence="8"/>
<evidence type="ECO:0000256" key="7">
    <source>
        <dbReference type="ARBA" id="ARBA00023326"/>
    </source>
</evidence>